<comment type="similarity">
    <text evidence="2">Belongs to the V-ATPase e1/e2 subunit family.</text>
</comment>
<dbReference type="AlphaFoldDB" id="A0A8T1WIY7"/>
<keyword evidence="8 9" id="KW-0472">Membrane</keyword>
<evidence type="ECO:0000256" key="3">
    <source>
        <dbReference type="ARBA" id="ARBA00022448"/>
    </source>
</evidence>
<evidence type="ECO:0000256" key="2">
    <source>
        <dbReference type="ARBA" id="ARBA00008328"/>
    </source>
</evidence>
<dbReference type="GO" id="GO:0046961">
    <property type="term" value="F:proton-transporting ATPase activity, rotational mechanism"/>
    <property type="evidence" value="ECO:0007669"/>
    <property type="project" value="InterPro"/>
</dbReference>
<evidence type="ECO:0000256" key="8">
    <source>
        <dbReference type="ARBA" id="ARBA00023136"/>
    </source>
</evidence>
<protein>
    <submittedName>
        <fullName evidence="10">Uncharacterized protein</fullName>
    </submittedName>
</protein>
<dbReference type="EMBL" id="JAGDFM010000004">
    <property type="protein sequence ID" value="KAG7393376.1"/>
    <property type="molecule type" value="Genomic_DNA"/>
</dbReference>
<dbReference type="OrthoDB" id="1508846at2759"/>
<keyword evidence="6 9" id="KW-1133">Transmembrane helix</keyword>
<keyword evidence="5" id="KW-0375">Hydrogen ion transport</keyword>
<evidence type="ECO:0000256" key="5">
    <source>
        <dbReference type="ARBA" id="ARBA00022781"/>
    </source>
</evidence>
<evidence type="ECO:0000256" key="6">
    <source>
        <dbReference type="ARBA" id="ARBA00022989"/>
    </source>
</evidence>
<keyword evidence="7" id="KW-0406">Ion transport</keyword>
<evidence type="ECO:0000256" key="1">
    <source>
        <dbReference type="ARBA" id="ARBA00004141"/>
    </source>
</evidence>
<name>A0A8T1WIY7_9STRA</name>
<evidence type="ECO:0000256" key="4">
    <source>
        <dbReference type="ARBA" id="ARBA00022692"/>
    </source>
</evidence>
<reference evidence="10" key="1">
    <citation type="submission" date="2021-02" db="EMBL/GenBank/DDBJ databases">
        <authorList>
            <person name="Palmer J.M."/>
        </authorList>
    </citation>
    <scope>NUCLEOTIDE SEQUENCE</scope>
    <source>
        <strain evidence="10">SCRP734</strain>
    </source>
</reference>
<dbReference type="GO" id="GO:0033179">
    <property type="term" value="C:proton-transporting V-type ATPase, V0 domain"/>
    <property type="evidence" value="ECO:0007669"/>
    <property type="project" value="InterPro"/>
</dbReference>
<organism evidence="10 11">
    <name type="scientific">Phytophthora pseudosyringae</name>
    <dbReference type="NCBI Taxonomy" id="221518"/>
    <lineage>
        <taxon>Eukaryota</taxon>
        <taxon>Sar</taxon>
        <taxon>Stramenopiles</taxon>
        <taxon>Oomycota</taxon>
        <taxon>Peronosporomycetes</taxon>
        <taxon>Peronosporales</taxon>
        <taxon>Peronosporaceae</taxon>
        <taxon>Phytophthora</taxon>
    </lineage>
</organism>
<keyword evidence="11" id="KW-1185">Reference proteome</keyword>
<evidence type="ECO:0000256" key="9">
    <source>
        <dbReference type="SAM" id="Phobius"/>
    </source>
</evidence>
<comment type="subcellular location">
    <subcellularLocation>
        <location evidence="1">Membrane</location>
        <topology evidence="1">Multi-pass membrane protein</topology>
    </subcellularLocation>
</comment>
<evidence type="ECO:0000313" key="11">
    <source>
        <dbReference type="Proteomes" id="UP000694044"/>
    </source>
</evidence>
<proteinExistence type="inferred from homology"/>
<keyword evidence="3" id="KW-0813">Transport</keyword>
<accession>A0A8T1WIY7</accession>
<dbReference type="InterPro" id="IPR008389">
    <property type="entry name" value="ATPase_V0-cplx_e1/e2_su"/>
</dbReference>
<feature type="transmembrane region" description="Helical" evidence="9">
    <location>
        <begin position="109"/>
        <end position="128"/>
    </location>
</feature>
<evidence type="ECO:0000256" key="7">
    <source>
        <dbReference type="ARBA" id="ARBA00023065"/>
    </source>
</evidence>
<gene>
    <name evidence="10" type="ORF">PHYPSEUDO_009580</name>
</gene>
<sequence length="174" mass="19473">MKLLWISDHSYEQRKLVRLHFVDADSPESLEELLQVFQMPYKENSSEINSALLTAKDAIIIASQTPCTLPQAPLLEAAGQDSEQLHRGSVHRFDSRATMEVPAPLLNGSITYLVLTLLACFAGIGMGITGKMSRENSSVFTLLAFMTGICLWMFWACCWLHQWHILVVPTYGAE</sequence>
<comment type="caution">
    <text evidence="10">The sequence shown here is derived from an EMBL/GenBank/DDBJ whole genome shotgun (WGS) entry which is preliminary data.</text>
</comment>
<dbReference type="Pfam" id="PF05493">
    <property type="entry name" value="ATP_synt_H"/>
    <property type="match status" value="1"/>
</dbReference>
<feature type="transmembrane region" description="Helical" evidence="9">
    <location>
        <begin position="140"/>
        <end position="162"/>
    </location>
</feature>
<evidence type="ECO:0000313" key="10">
    <source>
        <dbReference type="EMBL" id="KAG7393376.1"/>
    </source>
</evidence>
<dbReference type="Proteomes" id="UP000694044">
    <property type="component" value="Unassembled WGS sequence"/>
</dbReference>
<keyword evidence="4 9" id="KW-0812">Transmembrane</keyword>